<feature type="region of interest" description="Disordered" evidence="7">
    <location>
        <begin position="1"/>
        <end position="112"/>
    </location>
</feature>
<dbReference type="InterPro" id="IPR000719">
    <property type="entry name" value="Prot_kinase_dom"/>
</dbReference>
<dbReference type="Proteomes" id="UP000355283">
    <property type="component" value="Unassembled WGS sequence"/>
</dbReference>
<evidence type="ECO:0000256" key="4">
    <source>
        <dbReference type="ARBA" id="ARBA00022741"/>
    </source>
</evidence>
<accession>A0A4D9DAW6</accession>
<dbReference type="SUPFAM" id="SSF56112">
    <property type="entry name" value="Protein kinase-like (PK-like)"/>
    <property type="match status" value="1"/>
</dbReference>
<evidence type="ECO:0000256" key="2">
    <source>
        <dbReference type="ARBA" id="ARBA00022490"/>
    </source>
</evidence>
<dbReference type="PROSITE" id="PS50011">
    <property type="entry name" value="PROTEIN_KINASE_DOM"/>
    <property type="match status" value="1"/>
</dbReference>
<evidence type="ECO:0000256" key="1">
    <source>
        <dbReference type="ARBA" id="ARBA00004496"/>
    </source>
</evidence>
<dbReference type="Gene3D" id="1.10.287.3700">
    <property type="match status" value="1"/>
</dbReference>
<dbReference type="InterPro" id="IPR011009">
    <property type="entry name" value="Kinase-like_dom_sf"/>
</dbReference>
<evidence type="ECO:0000256" key="5">
    <source>
        <dbReference type="ARBA" id="ARBA00022840"/>
    </source>
</evidence>
<dbReference type="PANTHER" id="PTHR12272">
    <property type="entry name" value="DEADENYLATION COMPLEX SUBUNIT PAN3"/>
    <property type="match status" value="1"/>
</dbReference>
<dbReference type="Gene3D" id="1.20.5.5160">
    <property type="match status" value="1"/>
</dbReference>
<evidence type="ECO:0000259" key="8">
    <source>
        <dbReference type="PROSITE" id="PS50011"/>
    </source>
</evidence>
<dbReference type="AlphaFoldDB" id="A0A4D9DAW6"/>
<evidence type="ECO:0000256" key="6">
    <source>
        <dbReference type="ARBA" id="ARBA00023054"/>
    </source>
</evidence>
<proteinExistence type="predicted"/>
<feature type="region of interest" description="Disordered" evidence="7">
    <location>
        <begin position="208"/>
        <end position="237"/>
    </location>
</feature>
<keyword evidence="6" id="KW-0175">Coiled coil</keyword>
<reference evidence="9 10" key="1">
    <citation type="submission" date="2019-01" db="EMBL/GenBank/DDBJ databases">
        <title>Nuclear Genome Assembly of the Microalgal Biofuel strain Nannochloropsis salina CCMP1776.</title>
        <authorList>
            <person name="Hovde B."/>
        </authorList>
    </citation>
    <scope>NUCLEOTIDE SEQUENCE [LARGE SCALE GENOMIC DNA]</scope>
    <source>
        <strain evidence="9 10">CCMP1776</strain>
    </source>
</reference>
<dbReference type="GO" id="GO:0000932">
    <property type="term" value="C:P-body"/>
    <property type="evidence" value="ECO:0007669"/>
    <property type="project" value="TreeGrafter"/>
</dbReference>
<evidence type="ECO:0000256" key="7">
    <source>
        <dbReference type="SAM" id="MobiDB-lite"/>
    </source>
</evidence>
<dbReference type="Gene3D" id="1.10.510.10">
    <property type="entry name" value="Transferase(Phosphotransferase) domain 1"/>
    <property type="match status" value="1"/>
</dbReference>
<dbReference type="GO" id="GO:0000289">
    <property type="term" value="P:nuclear-transcribed mRNA poly(A) tail shortening"/>
    <property type="evidence" value="ECO:0007669"/>
    <property type="project" value="InterPro"/>
</dbReference>
<gene>
    <name evidence="9" type="ORF">NSK_003272</name>
</gene>
<keyword evidence="2" id="KW-0963">Cytoplasm</keyword>
<feature type="domain" description="Protein kinase" evidence="8">
    <location>
        <begin position="323"/>
        <end position="647"/>
    </location>
</feature>
<sequence length="762" mass="82344">MLPGRAFQPSGREQEQEQSGPSLPPQNPWQLQQQQYESISGHGPATAEQRPPVGLPGVDVGGRRDLPPPTPSAVPSRPTISTPGLSLSSSYSFQGQQAQHGQSQQQSGDRQPPSVLRYAVNAPHFVPKASTESPALGANASPSLPPQASFGNLRSTAMSFEPSAASNRLDMGAVPFVPGGGGGGIGRSRSSAGDSEILRVSSSASVDGLNTQAMPFEPGGSRGGGGATAGLPYGGEAEEDDLGDSLVNPLHHYGDEIFDWSLGGSSLPAPPRMTLQRMGVPEQLRQFFLLKDLDKGRSLPPDDPRYKEIPPGFHHAYPLDDAHKARGTAGAFGYPSVTYKVLSHEDGRAYALRRFDSVRSTPKIVAGALETWRRIQHPNIIKLSKAFIQHGNALFFLHEYHPGAQSVTQRYVDSSRAHSGARPSRLPEKLLWSFVTQLVSAIRAVHAAQAACRMLHPNHVLVTTGARLRLGCAGVVDVLESETRKTLAELQTEDLAMLGRLILTLATRTLPTPQSLGAALAQVRQQYSPELHALSLQLCSKPGSLSVFELVPLLSRYALDELDRQYAAADDLEGHLSHEYESGRLFRLSLKLAQVTGRAEAMEGQDPAWNETGTRYILKLFKDYVYHQEDEGGRPVLDLGHVVHSLNRLDSGDPEKILLMSRDGHTMIIVSFQDVKRCLEAAWLEYCEIANPAAATPELGHLVGSEHEVPPQLVPAYMMGDIGVGRGGRDAGYPHPHQQQQEAMMIMMQQGFGGGTTGYVPS</sequence>
<dbReference type="InterPro" id="IPR030844">
    <property type="entry name" value="PAN3"/>
</dbReference>
<evidence type="ECO:0000313" key="9">
    <source>
        <dbReference type="EMBL" id="TFJ85768.1"/>
    </source>
</evidence>
<evidence type="ECO:0000313" key="10">
    <source>
        <dbReference type="Proteomes" id="UP000355283"/>
    </source>
</evidence>
<dbReference type="GO" id="GO:0008143">
    <property type="term" value="F:poly(A) binding"/>
    <property type="evidence" value="ECO:0007669"/>
    <property type="project" value="TreeGrafter"/>
</dbReference>
<dbReference type="EMBL" id="SDOX01000011">
    <property type="protein sequence ID" value="TFJ85768.1"/>
    <property type="molecule type" value="Genomic_DNA"/>
</dbReference>
<dbReference type="GO" id="GO:0004672">
    <property type="term" value="F:protein kinase activity"/>
    <property type="evidence" value="ECO:0007669"/>
    <property type="project" value="InterPro"/>
</dbReference>
<comment type="subcellular location">
    <subcellularLocation>
        <location evidence="1">Cytoplasm</location>
    </subcellularLocation>
</comment>
<protein>
    <recommendedName>
        <fullName evidence="8">Protein kinase domain-containing protein</fullName>
    </recommendedName>
</protein>
<name>A0A4D9DAW6_9STRA</name>
<dbReference type="GO" id="GO:0031251">
    <property type="term" value="C:PAN complex"/>
    <property type="evidence" value="ECO:0007669"/>
    <property type="project" value="InterPro"/>
</dbReference>
<dbReference type="OrthoDB" id="204958at2759"/>
<dbReference type="PANTHER" id="PTHR12272:SF11">
    <property type="entry name" value="PAN2-PAN3 DEADENYLATION COMPLEX SUBUNIT PAN3"/>
    <property type="match status" value="1"/>
</dbReference>
<keyword evidence="5" id="KW-0067">ATP-binding</keyword>
<dbReference type="GO" id="GO:0006397">
    <property type="term" value="P:mRNA processing"/>
    <property type="evidence" value="ECO:0007669"/>
    <property type="project" value="UniProtKB-KW"/>
</dbReference>
<dbReference type="GO" id="GO:0005524">
    <property type="term" value="F:ATP binding"/>
    <property type="evidence" value="ECO:0007669"/>
    <property type="project" value="UniProtKB-KW"/>
</dbReference>
<evidence type="ECO:0000256" key="3">
    <source>
        <dbReference type="ARBA" id="ARBA00022664"/>
    </source>
</evidence>
<keyword evidence="4" id="KW-0547">Nucleotide-binding</keyword>
<feature type="compositionally biased region" description="Low complexity" evidence="7">
    <location>
        <begin position="73"/>
        <end position="111"/>
    </location>
</feature>
<keyword evidence="3" id="KW-0507">mRNA processing</keyword>
<comment type="caution">
    <text evidence="9">The sequence shown here is derived from an EMBL/GenBank/DDBJ whole genome shotgun (WGS) entry which is preliminary data.</text>
</comment>
<dbReference type="Pfam" id="PF18101">
    <property type="entry name" value="Pan3_CK"/>
    <property type="match status" value="1"/>
</dbReference>
<dbReference type="InterPro" id="IPR041332">
    <property type="entry name" value="Pan3_CK"/>
</dbReference>
<keyword evidence="10" id="KW-1185">Reference proteome</keyword>
<organism evidence="9 10">
    <name type="scientific">Nannochloropsis salina CCMP1776</name>
    <dbReference type="NCBI Taxonomy" id="1027361"/>
    <lineage>
        <taxon>Eukaryota</taxon>
        <taxon>Sar</taxon>
        <taxon>Stramenopiles</taxon>
        <taxon>Ochrophyta</taxon>
        <taxon>Eustigmatophyceae</taxon>
        <taxon>Eustigmatales</taxon>
        <taxon>Monodopsidaceae</taxon>
        <taxon>Microchloropsis</taxon>
        <taxon>Microchloropsis salina</taxon>
    </lineage>
</organism>